<reference evidence="1" key="1">
    <citation type="submission" date="2016-10" db="EMBL/GenBank/DDBJ databases">
        <authorList>
            <person name="Benchimol M."/>
            <person name="Almeida L.G."/>
            <person name="Vasconcelos A.T."/>
            <person name="Perreira-Neves A."/>
            <person name="Rosa I.A."/>
            <person name="Tasca T."/>
            <person name="Bogo M.R."/>
            <person name="de Souza W."/>
        </authorList>
    </citation>
    <scope>NUCLEOTIDE SEQUENCE [LARGE SCALE GENOMIC DNA]</scope>
    <source>
        <strain evidence="1">K</strain>
    </source>
</reference>
<dbReference type="EMBL" id="MLAK01000637">
    <property type="protein sequence ID" value="OHT09508.1"/>
    <property type="molecule type" value="Genomic_DNA"/>
</dbReference>
<dbReference type="Proteomes" id="UP000179807">
    <property type="component" value="Unassembled WGS sequence"/>
</dbReference>
<dbReference type="OrthoDB" id="10690247at2759"/>
<dbReference type="PANTHER" id="PTHR24159">
    <property type="match status" value="1"/>
</dbReference>
<evidence type="ECO:0000313" key="2">
    <source>
        <dbReference type="Proteomes" id="UP000179807"/>
    </source>
</evidence>
<proteinExistence type="predicted"/>
<name>A0A1J4KI60_9EUKA</name>
<dbReference type="GeneID" id="94836747"/>
<dbReference type="VEuPathDB" id="TrichDB:TRFO_21552"/>
<sequence>MNDQINGLTEFLQNIEISSKLQEMLVSIIKCQDTEISEKLEEFFAFLKEINISNNLPVYEALLYSLSQFFMRFNTFTFKKGNTLQQNNYSILYTVLSELESSFSLKTIPQSMLFCIFRDNDILLLYLYKKGILPFSFLRIKYSLEYPHFTTLSFFHHEFVQNAKSFYNQQIKKINSLGKLPTINLSTRENLHSNDKISQIIRNDDIDSFLQWVARFGDFEKCINDSVDALFLDFNSKYKESSMYWRQITLLDYSILYESVNIFKYLYMNHAKLSRETLLYSIVGGNDSIFSILEEGLKIDHQMCDKFLTTAIFYQQTIFIEYFLNMKIDHQQTIQEIFSTFNKTYNFTYLAQYIKMLKENINISEYCKEILENNLTAHYLFDYFLLQQKNFDINSKNKIKQIIYGYFGFVKGISQILIIHSFI</sequence>
<dbReference type="AlphaFoldDB" id="A0A1J4KI60"/>
<evidence type="ECO:0000313" key="1">
    <source>
        <dbReference type="EMBL" id="OHT09508.1"/>
    </source>
</evidence>
<protein>
    <recommendedName>
        <fullName evidence="3">DUF3447 domain-containing protein</fullName>
    </recommendedName>
</protein>
<organism evidence="1 2">
    <name type="scientific">Tritrichomonas foetus</name>
    <dbReference type="NCBI Taxonomy" id="1144522"/>
    <lineage>
        <taxon>Eukaryota</taxon>
        <taxon>Metamonada</taxon>
        <taxon>Parabasalia</taxon>
        <taxon>Tritrichomonadida</taxon>
        <taxon>Tritrichomonadidae</taxon>
        <taxon>Tritrichomonas</taxon>
    </lineage>
</organism>
<keyword evidence="2" id="KW-1185">Reference proteome</keyword>
<dbReference type="SUPFAM" id="SSF48403">
    <property type="entry name" value="Ankyrin repeat"/>
    <property type="match status" value="1"/>
</dbReference>
<comment type="caution">
    <text evidence="1">The sequence shown here is derived from an EMBL/GenBank/DDBJ whole genome shotgun (WGS) entry which is preliminary data.</text>
</comment>
<evidence type="ECO:0008006" key="3">
    <source>
        <dbReference type="Google" id="ProtNLM"/>
    </source>
</evidence>
<gene>
    <name evidence="1" type="ORF">TRFO_21552</name>
</gene>
<dbReference type="InterPro" id="IPR036770">
    <property type="entry name" value="Ankyrin_rpt-contain_sf"/>
</dbReference>
<accession>A0A1J4KI60</accession>
<dbReference type="PANTHER" id="PTHR24159:SF5">
    <property type="entry name" value="ANK_REP_REGION DOMAIN-CONTAINING PROTEIN"/>
    <property type="match status" value="1"/>
</dbReference>
<dbReference type="RefSeq" id="XP_068362644.1">
    <property type="nucleotide sequence ID" value="XM_068502043.1"/>
</dbReference>